<keyword evidence="2" id="KW-1185">Reference proteome</keyword>
<proteinExistence type="predicted"/>
<name>A0ABV4Y2C4_9CYAN</name>
<dbReference type="RefSeq" id="WP_413267483.1">
    <property type="nucleotide sequence ID" value="NZ_JBHFNR010000268.1"/>
</dbReference>
<organism evidence="1 2">
    <name type="scientific">Floridaenema flaviceps BLCC-F50</name>
    <dbReference type="NCBI Taxonomy" id="3153642"/>
    <lineage>
        <taxon>Bacteria</taxon>
        <taxon>Bacillati</taxon>
        <taxon>Cyanobacteriota</taxon>
        <taxon>Cyanophyceae</taxon>
        <taxon>Oscillatoriophycideae</taxon>
        <taxon>Aerosakkonematales</taxon>
        <taxon>Aerosakkonemataceae</taxon>
        <taxon>Floridanema</taxon>
        <taxon>Floridanema flaviceps</taxon>
    </lineage>
</organism>
<accession>A0ABV4Y2C4</accession>
<gene>
    <name evidence="1" type="ORF">ACE1CI_33600</name>
</gene>
<protein>
    <submittedName>
        <fullName evidence="1">Uncharacterized protein</fullName>
    </submittedName>
</protein>
<sequence>MKVLFDTSVLVPALVLWVFVGAIEMRSLYIELKSSAIASAMRSIITNS</sequence>
<evidence type="ECO:0000313" key="2">
    <source>
        <dbReference type="Proteomes" id="UP001576784"/>
    </source>
</evidence>
<dbReference type="Proteomes" id="UP001576784">
    <property type="component" value="Unassembled WGS sequence"/>
</dbReference>
<evidence type="ECO:0000313" key="1">
    <source>
        <dbReference type="EMBL" id="MFB2897875.1"/>
    </source>
</evidence>
<dbReference type="EMBL" id="JBHFNR010000268">
    <property type="protein sequence ID" value="MFB2897875.1"/>
    <property type="molecule type" value="Genomic_DNA"/>
</dbReference>
<reference evidence="1 2" key="1">
    <citation type="submission" date="2024-09" db="EMBL/GenBank/DDBJ databases">
        <title>Floridaenema gen nov. (Aerosakkonemataceae, Aerosakkonematales ord. nov., Cyanobacteria) from benthic tropical and subtropical fresh waters, with the description of four new species.</title>
        <authorList>
            <person name="Moretto J.A."/>
            <person name="Berthold D.E."/>
            <person name="Lefler F.W."/>
            <person name="Huang I.-S."/>
            <person name="Laughinghouse H. IV."/>
        </authorList>
    </citation>
    <scope>NUCLEOTIDE SEQUENCE [LARGE SCALE GENOMIC DNA]</scope>
    <source>
        <strain evidence="1 2">BLCC-F50</strain>
    </source>
</reference>
<comment type="caution">
    <text evidence="1">The sequence shown here is derived from an EMBL/GenBank/DDBJ whole genome shotgun (WGS) entry which is preliminary data.</text>
</comment>